<gene>
    <name evidence="2" type="ORF">DSM104329_03182</name>
</gene>
<dbReference type="AlphaFoldDB" id="A0A9E6XZE4"/>
<evidence type="ECO:0000259" key="1">
    <source>
        <dbReference type="Pfam" id="PF03445"/>
    </source>
</evidence>
<proteinExistence type="predicted"/>
<evidence type="ECO:0000313" key="3">
    <source>
        <dbReference type="Proteomes" id="UP001162834"/>
    </source>
</evidence>
<accession>A0A9E6XZE4</accession>
<dbReference type="SUPFAM" id="SSF81301">
    <property type="entry name" value="Nucleotidyltransferase"/>
    <property type="match status" value="1"/>
</dbReference>
<dbReference type="GO" id="GO:0008773">
    <property type="term" value="F:[protein-PII] uridylyltransferase activity"/>
    <property type="evidence" value="ECO:0007669"/>
    <property type="project" value="InterPro"/>
</dbReference>
<dbReference type="Gene3D" id="3.30.460.10">
    <property type="entry name" value="Beta Polymerase, domain 2"/>
    <property type="match status" value="1"/>
</dbReference>
<organism evidence="2 3">
    <name type="scientific">Capillimicrobium parvum</name>
    <dbReference type="NCBI Taxonomy" id="2884022"/>
    <lineage>
        <taxon>Bacteria</taxon>
        <taxon>Bacillati</taxon>
        <taxon>Actinomycetota</taxon>
        <taxon>Thermoleophilia</taxon>
        <taxon>Solirubrobacterales</taxon>
        <taxon>Capillimicrobiaceae</taxon>
        <taxon>Capillimicrobium</taxon>
    </lineage>
</organism>
<dbReference type="EMBL" id="CP087164">
    <property type="protein sequence ID" value="UGS36772.1"/>
    <property type="molecule type" value="Genomic_DNA"/>
</dbReference>
<name>A0A9E6XZE4_9ACTN</name>
<feature type="domain" description="Protein-PII uridylyltransferase N-terminal" evidence="1">
    <location>
        <begin position="17"/>
        <end position="98"/>
    </location>
</feature>
<dbReference type="Pfam" id="PF03445">
    <property type="entry name" value="DUF294"/>
    <property type="match status" value="1"/>
</dbReference>
<dbReference type="InterPro" id="IPR043519">
    <property type="entry name" value="NT_sf"/>
</dbReference>
<dbReference type="Proteomes" id="UP001162834">
    <property type="component" value="Chromosome"/>
</dbReference>
<protein>
    <recommendedName>
        <fullName evidence="1">Protein-PII uridylyltransferase N-terminal domain-containing protein</fullName>
    </recommendedName>
</protein>
<evidence type="ECO:0000313" key="2">
    <source>
        <dbReference type="EMBL" id="UGS36772.1"/>
    </source>
</evidence>
<reference evidence="2" key="1">
    <citation type="journal article" date="2022" name="Int. J. Syst. Evol. Microbiol.">
        <title>Pseudomonas aegrilactucae sp. nov. and Pseudomonas morbosilactucae sp. nov., pathogens causing bacterial rot of lettuce in Japan.</title>
        <authorList>
            <person name="Sawada H."/>
            <person name="Fujikawa T."/>
            <person name="Satou M."/>
        </authorList>
    </citation>
    <scope>NUCLEOTIDE SEQUENCE</scope>
    <source>
        <strain evidence="2">0166_1</strain>
    </source>
</reference>
<sequence length="333" mass="37766">MGIYARDVEDARREYSLRRLAELTGRLEPLIGAVGDRPLCVYATGSYGRLEAGAASDIDLFFLCDAELDGAFPFTVFVRLAAAVVEATEQMDFPPFTGDGQYLEVHYVERMEEVLGSPADDSINAFTARMLLLLESRPVFAADVYDRLLQRVVSFYFRDFADHPDTFVPVFLTNDILRFWRTLTLNYEHKRLKLRRLEGDALRAKKADSALKNYKLKISRLLTCFSMVAVLTSRTAPVTEAAVLALCAQTPRERIRGLADRGREAGGLVHKLEEHYEAFLEAVQRPQPELLAEFEDPERRKAALDDAGEFGDRIYELIRVTAADDQRLRYLLI</sequence>
<dbReference type="InterPro" id="IPR005105">
    <property type="entry name" value="GlnD_Uridyltrans_N"/>
</dbReference>
<dbReference type="KEGG" id="sbae:DSM104329_03182"/>
<keyword evidence="3" id="KW-1185">Reference proteome</keyword>